<sequence length="330" mass="38441">MDQQTQPVQISFGEQNCKCISNIVLNKRHVFAVGTWNAKKNNEIYVNEYLELEQKLIQLYRIPINGMIEKIIAKKEQLYVIYIDPQQRKTKLCCIELAENGRYQVNFDLLYEGLTNVICPEDDPIIYLSSNKSIIQFDLNKQSFDNIIDDDDLFNLCEQDPHHKNLFVRSQNNYLCIQDTREKKVTKFKAHSLQILDLDFNPNKQYYLITGGEDCLAKVWDIRKTQYAIKSFEDLQNSVLQAKFNKFHDQLVSLSFDDGTISLYNITSVSSVPQLNKEDDYLVKQYDEHEDSIYGLTWSRGTAWVLASIGYSGHMIINTVPTNEKYKILL</sequence>
<name>A0A8S1M6R0_9CILI</name>
<dbReference type="GO" id="GO:0016567">
    <property type="term" value="P:protein ubiquitination"/>
    <property type="evidence" value="ECO:0007669"/>
    <property type="project" value="TreeGrafter"/>
</dbReference>
<evidence type="ECO:0000259" key="4">
    <source>
        <dbReference type="Pfam" id="PF23609"/>
    </source>
</evidence>
<dbReference type="PROSITE" id="PS50082">
    <property type="entry name" value="WD_REPEATS_2"/>
    <property type="match status" value="1"/>
</dbReference>
<dbReference type="EMBL" id="CAJJDN010000027">
    <property type="protein sequence ID" value="CAD8070914.1"/>
    <property type="molecule type" value="Genomic_DNA"/>
</dbReference>
<dbReference type="InterPro" id="IPR001680">
    <property type="entry name" value="WD40_rpt"/>
</dbReference>
<evidence type="ECO:0000256" key="3">
    <source>
        <dbReference type="PROSITE-ProRule" id="PRU00221"/>
    </source>
</evidence>
<evidence type="ECO:0000313" key="6">
    <source>
        <dbReference type="Proteomes" id="UP000692954"/>
    </source>
</evidence>
<keyword evidence="1 3" id="KW-0853">WD repeat</keyword>
<keyword evidence="2" id="KW-0677">Repeat</keyword>
<dbReference type="InterPro" id="IPR019775">
    <property type="entry name" value="WD40_repeat_CS"/>
</dbReference>
<dbReference type="PROSITE" id="PS00678">
    <property type="entry name" value="WD_REPEATS_1"/>
    <property type="match status" value="1"/>
</dbReference>
<dbReference type="PANTHER" id="PTHR14205">
    <property type="entry name" value="WD-REPEAT PROTEIN"/>
    <property type="match status" value="1"/>
</dbReference>
<dbReference type="FunFam" id="2.130.10.10:FF:001937">
    <property type="entry name" value="Predicted protein"/>
    <property type="match status" value="1"/>
</dbReference>
<dbReference type="PANTHER" id="PTHR14205:SF15">
    <property type="entry name" value="EARP AND GARP COMPLEX-INTERACTING PROTEIN 1"/>
    <property type="match status" value="1"/>
</dbReference>
<organism evidence="5 6">
    <name type="scientific">Paramecium sonneborni</name>
    <dbReference type="NCBI Taxonomy" id="65129"/>
    <lineage>
        <taxon>Eukaryota</taxon>
        <taxon>Sar</taxon>
        <taxon>Alveolata</taxon>
        <taxon>Ciliophora</taxon>
        <taxon>Intramacronucleata</taxon>
        <taxon>Oligohymenophorea</taxon>
        <taxon>Peniculida</taxon>
        <taxon>Parameciidae</taxon>
        <taxon>Paramecium</taxon>
    </lineage>
</organism>
<evidence type="ECO:0000313" key="5">
    <source>
        <dbReference type="EMBL" id="CAD8070914.1"/>
    </source>
</evidence>
<protein>
    <recommendedName>
        <fullName evidence="4">EIPR1-like beta-propeller domain-containing protein</fullName>
    </recommendedName>
</protein>
<dbReference type="OrthoDB" id="427795at2759"/>
<feature type="repeat" description="WD" evidence="3">
    <location>
        <begin position="188"/>
        <end position="230"/>
    </location>
</feature>
<dbReference type="InterPro" id="IPR059104">
    <property type="entry name" value="Beta-prop_EIPR1-like"/>
</dbReference>
<evidence type="ECO:0000256" key="1">
    <source>
        <dbReference type="ARBA" id="ARBA00022574"/>
    </source>
</evidence>
<comment type="caution">
    <text evidence="5">The sequence shown here is derived from an EMBL/GenBank/DDBJ whole genome shotgun (WGS) entry which is preliminary data.</text>
</comment>
<dbReference type="Pfam" id="PF23609">
    <property type="entry name" value="Beta-prop_EIPR1"/>
    <property type="match status" value="1"/>
</dbReference>
<gene>
    <name evidence="5" type="ORF">PSON_ATCC_30995.1.T0270235</name>
</gene>
<proteinExistence type="predicted"/>
<keyword evidence="6" id="KW-1185">Reference proteome</keyword>
<dbReference type="AlphaFoldDB" id="A0A8S1M6R0"/>
<dbReference type="SMART" id="SM00320">
    <property type="entry name" value="WD40"/>
    <property type="match status" value="3"/>
</dbReference>
<accession>A0A8S1M6R0</accession>
<reference evidence="5" key="1">
    <citation type="submission" date="2021-01" db="EMBL/GenBank/DDBJ databases">
        <authorList>
            <consortium name="Genoscope - CEA"/>
            <person name="William W."/>
        </authorList>
    </citation>
    <scope>NUCLEOTIDE SEQUENCE</scope>
</reference>
<dbReference type="Proteomes" id="UP000692954">
    <property type="component" value="Unassembled WGS sequence"/>
</dbReference>
<dbReference type="InterPro" id="IPR040323">
    <property type="entry name" value="EIPR1"/>
</dbReference>
<feature type="domain" description="EIPR1-like beta-propeller" evidence="4">
    <location>
        <begin position="27"/>
        <end position="264"/>
    </location>
</feature>
<evidence type="ECO:0000256" key="2">
    <source>
        <dbReference type="ARBA" id="ARBA00022737"/>
    </source>
</evidence>
<dbReference type="PROSITE" id="PS50294">
    <property type="entry name" value="WD_REPEATS_REGION"/>
    <property type="match status" value="1"/>
</dbReference>